<feature type="domain" description="HTH arsR-type" evidence="4">
    <location>
        <begin position="6"/>
        <end position="103"/>
    </location>
</feature>
<dbReference type="PANTHER" id="PTHR33154">
    <property type="entry name" value="TRANSCRIPTIONAL REGULATOR, ARSR FAMILY"/>
    <property type="match status" value="1"/>
</dbReference>
<dbReference type="Proteomes" id="UP000002027">
    <property type="component" value="Chromosome 1"/>
</dbReference>
<evidence type="ECO:0000256" key="1">
    <source>
        <dbReference type="ARBA" id="ARBA00023015"/>
    </source>
</evidence>
<dbReference type="SUPFAM" id="SSF46785">
    <property type="entry name" value="Winged helix' DNA-binding domain"/>
    <property type="match status" value="1"/>
</dbReference>
<evidence type="ECO:0000313" key="6">
    <source>
        <dbReference type="Proteomes" id="UP000002027"/>
    </source>
</evidence>
<dbReference type="InterPro" id="IPR051081">
    <property type="entry name" value="HTH_MetalResp_TranReg"/>
</dbReference>
<reference evidence="6" key="1">
    <citation type="submission" date="2009-11" db="EMBL/GenBank/DDBJ databases">
        <title>The complete chromosome 1 of Sphaerobacter thermophilus DSM 20745.</title>
        <authorList>
            <person name="Lucas S."/>
            <person name="Copeland A."/>
            <person name="Lapidus A."/>
            <person name="Glavina del Rio T."/>
            <person name="Dalin E."/>
            <person name="Tice H."/>
            <person name="Bruce D."/>
            <person name="Goodwin L."/>
            <person name="Pitluck S."/>
            <person name="Kyrpides N."/>
            <person name="Mavromatis K."/>
            <person name="Ivanova N."/>
            <person name="Mikhailova N."/>
            <person name="LaButti K.M."/>
            <person name="Clum A."/>
            <person name="Sun H.I."/>
            <person name="Brettin T."/>
            <person name="Detter J.C."/>
            <person name="Han C."/>
            <person name="Larimer F."/>
            <person name="Land M."/>
            <person name="Hauser L."/>
            <person name="Markowitz V."/>
            <person name="Cheng J.F."/>
            <person name="Hugenholtz P."/>
            <person name="Woyke T."/>
            <person name="Wu D."/>
            <person name="Steenblock K."/>
            <person name="Schneider S."/>
            <person name="Pukall R."/>
            <person name="Goeker M."/>
            <person name="Klenk H.P."/>
            <person name="Eisen J.A."/>
        </authorList>
    </citation>
    <scope>NUCLEOTIDE SEQUENCE [LARGE SCALE GENOMIC DNA]</scope>
    <source>
        <strain evidence="6">ATCC 49802 / DSM 20745 / S 6022</strain>
    </source>
</reference>
<dbReference type="AlphaFoldDB" id="D1C3J3"/>
<dbReference type="PRINTS" id="PR00778">
    <property type="entry name" value="HTHARSR"/>
</dbReference>
<dbReference type="CDD" id="cd00090">
    <property type="entry name" value="HTH_ARSR"/>
    <property type="match status" value="1"/>
</dbReference>
<evidence type="ECO:0000256" key="2">
    <source>
        <dbReference type="ARBA" id="ARBA00023125"/>
    </source>
</evidence>
<reference evidence="5 6" key="2">
    <citation type="journal article" date="2010" name="Stand. Genomic Sci.">
        <title>Complete genome sequence of Desulfohalobium retbaense type strain (HR(100)).</title>
        <authorList>
            <person name="Spring S."/>
            <person name="Nolan M."/>
            <person name="Lapidus A."/>
            <person name="Glavina Del Rio T."/>
            <person name="Copeland A."/>
            <person name="Tice H."/>
            <person name="Cheng J.F."/>
            <person name="Lucas S."/>
            <person name="Land M."/>
            <person name="Chen F."/>
            <person name="Bruce D."/>
            <person name="Goodwin L."/>
            <person name="Pitluck S."/>
            <person name="Ivanova N."/>
            <person name="Mavromatis K."/>
            <person name="Mikhailova N."/>
            <person name="Pati A."/>
            <person name="Chen A."/>
            <person name="Palaniappan K."/>
            <person name="Hauser L."/>
            <person name="Chang Y.J."/>
            <person name="Jeffries C.D."/>
            <person name="Munk C."/>
            <person name="Kiss H."/>
            <person name="Chain P."/>
            <person name="Han C."/>
            <person name="Brettin T."/>
            <person name="Detter J.C."/>
            <person name="Schuler E."/>
            <person name="Goker M."/>
            <person name="Rohde M."/>
            <person name="Bristow J."/>
            <person name="Eisen J.A."/>
            <person name="Markowitz V."/>
            <person name="Hugenholtz P."/>
            <person name="Kyrpides N.C."/>
            <person name="Klenk H.P."/>
        </authorList>
    </citation>
    <scope>NUCLEOTIDE SEQUENCE [LARGE SCALE GENOMIC DNA]</scope>
    <source>
        <strain evidence="6">ATCC 49802 / DSM 20745 / S 6022</strain>
    </source>
</reference>
<dbReference type="PANTHER" id="PTHR33154:SF18">
    <property type="entry name" value="ARSENICAL RESISTANCE OPERON REPRESSOR"/>
    <property type="match status" value="1"/>
</dbReference>
<evidence type="ECO:0000256" key="3">
    <source>
        <dbReference type="ARBA" id="ARBA00023163"/>
    </source>
</evidence>
<dbReference type="RefSeq" id="WP_012871857.1">
    <property type="nucleotide sequence ID" value="NC_013523.1"/>
</dbReference>
<evidence type="ECO:0000259" key="4">
    <source>
        <dbReference type="PROSITE" id="PS50987"/>
    </source>
</evidence>
<gene>
    <name evidence="5" type="ordered locus">Sthe_1375</name>
</gene>
<dbReference type="FunCoup" id="D1C3J3">
    <property type="interactions" value="133"/>
</dbReference>
<dbReference type="HOGENOM" id="CLU_097806_3_2_0"/>
<sequence length="118" mass="13026">MATTAPSTVPAQELAAVLKVLADPSRLMIFDLLMQGVRCNCELGDALGMAPNLISHHLRVLRRANLVHAERDASDARWVYYSVNREALTELKAVLGAFFDPARIPPRQPACPPAPRRR</sequence>
<dbReference type="PROSITE" id="PS50987">
    <property type="entry name" value="HTH_ARSR_2"/>
    <property type="match status" value="1"/>
</dbReference>
<dbReference type="GO" id="GO:0003700">
    <property type="term" value="F:DNA-binding transcription factor activity"/>
    <property type="evidence" value="ECO:0007669"/>
    <property type="project" value="InterPro"/>
</dbReference>
<dbReference type="InterPro" id="IPR036390">
    <property type="entry name" value="WH_DNA-bd_sf"/>
</dbReference>
<dbReference type="eggNOG" id="COG0640">
    <property type="taxonomic scope" value="Bacteria"/>
</dbReference>
<evidence type="ECO:0000313" key="5">
    <source>
        <dbReference type="EMBL" id="ACZ38810.1"/>
    </source>
</evidence>
<dbReference type="Gene3D" id="1.10.10.10">
    <property type="entry name" value="Winged helix-like DNA-binding domain superfamily/Winged helix DNA-binding domain"/>
    <property type="match status" value="1"/>
</dbReference>
<keyword evidence="1" id="KW-0805">Transcription regulation</keyword>
<protein>
    <submittedName>
        <fullName evidence="5">Transcriptional regulator, ArsR family</fullName>
    </submittedName>
</protein>
<name>D1C3J3_SPHTD</name>
<dbReference type="NCBIfam" id="NF033788">
    <property type="entry name" value="HTH_metalloreg"/>
    <property type="match status" value="1"/>
</dbReference>
<accession>D1C3J3</accession>
<keyword evidence="3" id="KW-0804">Transcription</keyword>
<dbReference type="InterPro" id="IPR011991">
    <property type="entry name" value="ArsR-like_HTH"/>
</dbReference>
<dbReference type="EMBL" id="CP001823">
    <property type="protein sequence ID" value="ACZ38810.1"/>
    <property type="molecule type" value="Genomic_DNA"/>
</dbReference>
<organism evidence="5 6">
    <name type="scientific">Sphaerobacter thermophilus (strain ATCC 49802 / DSM 20745 / KCCM 41009 / NCIMB 13125 / S 6022)</name>
    <dbReference type="NCBI Taxonomy" id="479434"/>
    <lineage>
        <taxon>Bacteria</taxon>
        <taxon>Pseudomonadati</taxon>
        <taxon>Thermomicrobiota</taxon>
        <taxon>Thermomicrobia</taxon>
        <taxon>Sphaerobacterales</taxon>
        <taxon>Sphaerobacterineae</taxon>
        <taxon>Sphaerobacteraceae</taxon>
        <taxon>Sphaerobacter</taxon>
    </lineage>
</organism>
<keyword evidence="6" id="KW-1185">Reference proteome</keyword>
<dbReference type="InterPro" id="IPR036388">
    <property type="entry name" value="WH-like_DNA-bd_sf"/>
</dbReference>
<proteinExistence type="predicted"/>
<dbReference type="OrthoDB" id="9798835at2"/>
<dbReference type="GO" id="GO:0003677">
    <property type="term" value="F:DNA binding"/>
    <property type="evidence" value="ECO:0007669"/>
    <property type="project" value="UniProtKB-KW"/>
</dbReference>
<dbReference type="KEGG" id="sti:Sthe_1375"/>
<dbReference type="InParanoid" id="D1C3J3"/>
<keyword evidence="2" id="KW-0238">DNA-binding</keyword>
<dbReference type="Pfam" id="PF01022">
    <property type="entry name" value="HTH_5"/>
    <property type="match status" value="1"/>
</dbReference>
<dbReference type="SMART" id="SM00418">
    <property type="entry name" value="HTH_ARSR"/>
    <property type="match status" value="1"/>
</dbReference>
<dbReference type="STRING" id="479434.Sthe_1375"/>
<dbReference type="InterPro" id="IPR001845">
    <property type="entry name" value="HTH_ArsR_DNA-bd_dom"/>
</dbReference>